<dbReference type="Proteomes" id="UP000765509">
    <property type="component" value="Unassembled WGS sequence"/>
</dbReference>
<evidence type="ECO:0000313" key="1">
    <source>
        <dbReference type="EMBL" id="MBW0570190.1"/>
    </source>
</evidence>
<accession>A0A9Q3JZC7</accession>
<reference evidence="1" key="1">
    <citation type="submission" date="2021-03" db="EMBL/GenBank/DDBJ databases">
        <title>Draft genome sequence of rust myrtle Austropuccinia psidii MF-1, a brazilian biotype.</title>
        <authorList>
            <person name="Quecine M.C."/>
            <person name="Pachon D.M.R."/>
            <person name="Bonatelli M.L."/>
            <person name="Correr F.H."/>
            <person name="Franceschini L.M."/>
            <person name="Leite T.F."/>
            <person name="Margarido G.R.A."/>
            <person name="Almeida C.A."/>
            <person name="Ferrarezi J.A."/>
            <person name="Labate C.A."/>
        </authorList>
    </citation>
    <scope>NUCLEOTIDE SEQUENCE</scope>
    <source>
        <strain evidence="1">MF-1</strain>
    </source>
</reference>
<gene>
    <name evidence="1" type="ORF">O181_109905</name>
</gene>
<dbReference type="EMBL" id="AVOT02085798">
    <property type="protein sequence ID" value="MBW0570190.1"/>
    <property type="molecule type" value="Genomic_DNA"/>
</dbReference>
<protein>
    <submittedName>
        <fullName evidence="1">Uncharacterized protein</fullName>
    </submittedName>
</protein>
<proteinExistence type="predicted"/>
<sequence>MSLKAQAHFNTICNVQVIKHHGATQQFGMLIFHAYAPAPPSISTLTTPYASKPLPLTIFMLLHRPHHSLCFCTPASSSPQFTILMLLWGPQVIPPMPPSPPLTPPCTRLILSTTYHPYSCGVPSRHASDAAYHSYACIVPSRHALNSAYHPYACIVPSQHAFDSAYHPYTCSALLTCL</sequence>
<comment type="caution">
    <text evidence="1">The sequence shown here is derived from an EMBL/GenBank/DDBJ whole genome shotgun (WGS) entry which is preliminary data.</text>
</comment>
<evidence type="ECO:0000313" key="2">
    <source>
        <dbReference type="Proteomes" id="UP000765509"/>
    </source>
</evidence>
<dbReference type="AlphaFoldDB" id="A0A9Q3JZC7"/>
<organism evidence="1 2">
    <name type="scientific">Austropuccinia psidii MF-1</name>
    <dbReference type="NCBI Taxonomy" id="1389203"/>
    <lineage>
        <taxon>Eukaryota</taxon>
        <taxon>Fungi</taxon>
        <taxon>Dikarya</taxon>
        <taxon>Basidiomycota</taxon>
        <taxon>Pucciniomycotina</taxon>
        <taxon>Pucciniomycetes</taxon>
        <taxon>Pucciniales</taxon>
        <taxon>Sphaerophragmiaceae</taxon>
        <taxon>Austropuccinia</taxon>
    </lineage>
</organism>
<name>A0A9Q3JZC7_9BASI</name>
<keyword evidence="2" id="KW-1185">Reference proteome</keyword>